<proteinExistence type="predicted"/>
<name>A0A3A8PRB5_9BACT</name>
<evidence type="ECO:0000313" key="2">
    <source>
        <dbReference type="Proteomes" id="UP000272888"/>
    </source>
</evidence>
<accession>A0A3A8PRB5</accession>
<comment type="caution">
    <text evidence="1">The sequence shown here is derived from an EMBL/GenBank/DDBJ whole genome shotgun (WGS) entry which is preliminary data.</text>
</comment>
<evidence type="ECO:0000313" key="1">
    <source>
        <dbReference type="EMBL" id="RKH56235.1"/>
    </source>
</evidence>
<evidence type="ECO:0008006" key="3">
    <source>
        <dbReference type="Google" id="ProtNLM"/>
    </source>
</evidence>
<dbReference type="EMBL" id="RAWB01000216">
    <property type="protein sequence ID" value="RKH56235.1"/>
    <property type="molecule type" value="Genomic_DNA"/>
</dbReference>
<dbReference type="RefSeq" id="WP_120645046.1">
    <property type="nucleotide sequence ID" value="NZ_RAWB01000216.1"/>
</dbReference>
<protein>
    <recommendedName>
        <fullName evidence="3">GNAT family N-acetyltransferase</fullName>
    </recommendedName>
</protein>
<dbReference type="AlphaFoldDB" id="A0A3A8PRB5"/>
<dbReference type="Proteomes" id="UP000272888">
    <property type="component" value="Unassembled WGS sequence"/>
</dbReference>
<gene>
    <name evidence="1" type="ORF">D7V93_20640</name>
</gene>
<organism evidence="1 2">
    <name type="scientific">Corallococcus llansteffanensis</name>
    <dbReference type="NCBI Taxonomy" id="2316731"/>
    <lineage>
        <taxon>Bacteria</taxon>
        <taxon>Pseudomonadati</taxon>
        <taxon>Myxococcota</taxon>
        <taxon>Myxococcia</taxon>
        <taxon>Myxococcales</taxon>
        <taxon>Cystobacterineae</taxon>
        <taxon>Myxococcaceae</taxon>
        <taxon>Corallococcus</taxon>
    </lineage>
</organism>
<sequence length="236" mass="26706">MSLAWSHLVTERVEVEGVTLEFLDEPAGRLTREMFFEDAVRLVAAARGWETPQDVAQLAAHYKFAPLLKADLICVAREGLRVLGLCTYRFLSGGGARLLHTSNSSMLPELQGKGIMTHIMYAALSRFMRRFPEGPHYLTLITQSPVVYGAMHARGQLYPALDGSPAPGNIQEIGRFLAHEFNPGLTFDEERFVIRNECQFFYKQVPRYRDPKVNTFVDGLLRYREGDVMVLVLKPE</sequence>
<reference evidence="2" key="1">
    <citation type="submission" date="2018-09" db="EMBL/GenBank/DDBJ databases">
        <authorList>
            <person name="Livingstone P.G."/>
            <person name="Whitworth D.E."/>
        </authorList>
    </citation>
    <scope>NUCLEOTIDE SEQUENCE [LARGE SCALE GENOMIC DNA]</scope>
    <source>
        <strain evidence="2">CA051B</strain>
    </source>
</reference>
<dbReference type="SUPFAM" id="SSF55729">
    <property type="entry name" value="Acyl-CoA N-acyltransferases (Nat)"/>
    <property type="match status" value="1"/>
</dbReference>
<dbReference type="InterPro" id="IPR016181">
    <property type="entry name" value="Acyl_CoA_acyltransferase"/>
</dbReference>
<keyword evidence="2" id="KW-1185">Reference proteome</keyword>